<dbReference type="GO" id="GO:0016787">
    <property type="term" value="F:hydrolase activity"/>
    <property type="evidence" value="ECO:0007669"/>
    <property type="project" value="UniProtKB-KW"/>
</dbReference>
<keyword evidence="2 4" id="KW-0378">Hydrolase</keyword>
<protein>
    <submittedName>
        <fullName evidence="6">NUDIX hydrolase</fullName>
    </submittedName>
</protein>
<dbReference type="Pfam" id="PF14803">
    <property type="entry name" value="Zn_ribbon_Nudix"/>
    <property type="match status" value="1"/>
</dbReference>
<evidence type="ECO:0000256" key="4">
    <source>
        <dbReference type="RuleBase" id="RU003476"/>
    </source>
</evidence>
<feature type="domain" description="Nudix hydrolase" evidence="5">
    <location>
        <begin position="58"/>
        <end position="185"/>
    </location>
</feature>
<dbReference type="CDD" id="cd04673">
    <property type="entry name" value="NUDIX_ADPRase"/>
    <property type="match status" value="1"/>
</dbReference>
<dbReference type="PANTHER" id="PTHR43222:SF2">
    <property type="entry name" value="NUDIX HYDROLASE 23, CHLOROPLASTIC"/>
    <property type="match status" value="1"/>
</dbReference>
<dbReference type="PROSITE" id="PS00893">
    <property type="entry name" value="NUDIX_BOX"/>
    <property type="match status" value="1"/>
</dbReference>
<keyword evidence="3" id="KW-0460">Magnesium</keyword>
<evidence type="ECO:0000256" key="3">
    <source>
        <dbReference type="ARBA" id="ARBA00022842"/>
    </source>
</evidence>
<dbReference type="InterPro" id="IPR020476">
    <property type="entry name" value="Nudix_hydrolase"/>
</dbReference>
<name>A0A855X3Q9_9BACT</name>
<comment type="caution">
    <text evidence="6">The sequence shown here is derived from an EMBL/GenBank/DDBJ whole genome shotgun (WGS) entry which is preliminary data.</text>
</comment>
<dbReference type="Gene3D" id="3.90.79.10">
    <property type="entry name" value="Nucleoside Triphosphate Pyrophosphohydrolase"/>
    <property type="match status" value="1"/>
</dbReference>
<dbReference type="InterPro" id="IPR020084">
    <property type="entry name" value="NUDIX_hydrolase_CS"/>
</dbReference>
<dbReference type="InterPro" id="IPR029401">
    <property type="entry name" value="Nudix_N"/>
</dbReference>
<comment type="similarity">
    <text evidence="4">Belongs to the Nudix hydrolase family.</text>
</comment>
<dbReference type="PROSITE" id="PS51462">
    <property type="entry name" value="NUDIX"/>
    <property type="match status" value="1"/>
</dbReference>
<dbReference type="InterPro" id="IPR015797">
    <property type="entry name" value="NUDIX_hydrolase-like_dom_sf"/>
</dbReference>
<dbReference type="EMBL" id="PQAP01000023">
    <property type="protein sequence ID" value="PWB74756.1"/>
    <property type="molecule type" value="Genomic_DNA"/>
</dbReference>
<dbReference type="InterPro" id="IPR000086">
    <property type="entry name" value="NUDIX_hydrolase_dom"/>
</dbReference>
<dbReference type="Proteomes" id="UP000250918">
    <property type="component" value="Unassembled WGS sequence"/>
</dbReference>
<gene>
    <name evidence="6" type="ORF">C3F09_03445</name>
</gene>
<evidence type="ECO:0000256" key="1">
    <source>
        <dbReference type="ARBA" id="ARBA00001946"/>
    </source>
</evidence>
<evidence type="ECO:0000313" key="6">
    <source>
        <dbReference type="EMBL" id="PWB74756.1"/>
    </source>
</evidence>
<dbReference type="PRINTS" id="PR00502">
    <property type="entry name" value="NUDIXFAMILY"/>
</dbReference>
<proteinExistence type="inferred from homology"/>
<dbReference type="AlphaFoldDB" id="A0A855X3Q9"/>
<evidence type="ECO:0000256" key="2">
    <source>
        <dbReference type="ARBA" id="ARBA00022801"/>
    </source>
</evidence>
<dbReference type="SUPFAM" id="SSF55811">
    <property type="entry name" value="Nudix"/>
    <property type="match status" value="1"/>
</dbReference>
<organism evidence="6 7">
    <name type="scientific">candidate division GN15 bacterium</name>
    <dbReference type="NCBI Taxonomy" id="2072418"/>
    <lineage>
        <taxon>Bacteria</taxon>
        <taxon>candidate division GN15</taxon>
    </lineage>
</organism>
<evidence type="ECO:0000259" key="5">
    <source>
        <dbReference type="PROSITE" id="PS51462"/>
    </source>
</evidence>
<dbReference type="PANTHER" id="PTHR43222">
    <property type="entry name" value="NUDIX HYDROLASE 23"/>
    <property type="match status" value="1"/>
</dbReference>
<reference evidence="6 7" key="1">
    <citation type="journal article" date="2018" name="ISME J.">
        <title>A methanotrophic archaeon couples anaerobic oxidation of methane to Fe(III) reduction.</title>
        <authorList>
            <person name="Cai C."/>
            <person name="Leu A.O."/>
            <person name="Xie G.J."/>
            <person name="Guo J."/>
            <person name="Feng Y."/>
            <person name="Zhao J.X."/>
            <person name="Tyson G.W."/>
            <person name="Yuan Z."/>
            <person name="Hu S."/>
        </authorList>
    </citation>
    <scope>NUCLEOTIDE SEQUENCE [LARGE SCALE GENOMIC DNA]</scope>
    <source>
        <strain evidence="6">FeB_12</strain>
    </source>
</reference>
<accession>A0A855X3Q9</accession>
<sequence length="193" mass="22102">MSDKYERFDEQKLFARKAHHCGYTFCPLCGKPLEEALLDGHRRLRCPDESCGFVFYQNPIPAAGAIIVQDDSILLVKRAHPPRIGWWCIPAGFMEWSEHPEQTAVREVREETGLDIKLKSFFEVYTGVDDPRSNAVLLLYLADIVGGTLQASDDALEVQFFPFDALPGQIAFESHRRACADYTRRYRQMRSEV</sequence>
<comment type="cofactor">
    <cofactor evidence="1">
        <name>Mg(2+)</name>
        <dbReference type="ChEBI" id="CHEBI:18420"/>
    </cofactor>
</comment>
<dbReference type="Pfam" id="PF00293">
    <property type="entry name" value="NUDIX"/>
    <property type="match status" value="1"/>
</dbReference>
<evidence type="ECO:0000313" key="7">
    <source>
        <dbReference type="Proteomes" id="UP000250918"/>
    </source>
</evidence>